<dbReference type="PANTHER" id="PTHR42755:SF1">
    <property type="entry name" value="3-DEOXY-D-MANNO-OCTULOSONIC ACID TRANSFERASE, MITOCHONDRIAL-RELATED"/>
    <property type="match status" value="1"/>
</dbReference>
<evidence type="ECO:0000313" key="9">
    <source>
        <dbReference type="EMBL" id="MDT0553989.1"/>
    </source>
</evidence>
<keyword evidence="7" id="KW-0812">Transmembrane</keyword>
<name>A0ABU2Y703_9FLAO</name>
<comment type="similarity">
    <text evidence="7">Belongs to the glycosyltransferase group 1 family.</text>
</comment>
<sequence>MYFLYNLSVSVAGFFLQIIALFNKKLKLFVDGRKSIFQQLERDISNSDKTIWIHCASLGEFEQGRPIIEKLKTQFPNHKIVLSFFSPSGFEVRKNYEAADIICYLPLDSKYNVHKFLNLVHPELAIFVKYEFWPNYLKELKNRGIKTILVSGIFRKRQPFFKANGSWMRKSLQTFDHFFVQDSNSKELLSSIDIENVSVSGDTRFDRVWEITTQNNSLKFVEEFKGENLLLVAGSTWKDGEEKVVDYINASTVENIKFLIAPHNINPKGIEELKNSINKTVVLYSEMEKSDLSTATVFIADTIGILTKIYSYADIAYVGGGFATGLHNVLEPATFGVPVIIGPQYDKFREAKELVEARGCLVVKDTEQMKEQFNKLLTDIDYRKSTGDICTSYVKNNIGATEMVMNYISKNVEV</sequence>
<accession>A0ABU2Y703</accession>
<comment type="subcellular location">
    <subcellularLocation>
        <location evidence="7">Cell membrane</location>
    </subcellularLocation>
</comment>
<dbReference type="Proteomes" id="UP001252186">
    <property type="component" value="Unassembled WGS sequence"/>
</dbReference>
<evidence type="ECO:0000313" key="10">
    <source>
        <dbReference type="Proteomes" id="UP001252186"/>
    </source>
</evidence>
<organism evidence="9 10">
    <name type="scientific">Urechidicola vernalis</name>
    <dbReference type="NCBI Taxonomy" id="3075600"/>
    <lineage>
        <taxon>Bacteria</taxon>
        <taxon>Pseudomonadati</taxon>
        <taxon>Bacteroidota</taxon>
        <taxon>Flavobacteriia</taxon>
        <taxon>Flavobacteriales</taxon>
        <taxon>Flavobacteriaceae</taxon>
        <taxon>Urechidicola</taxon>
    </lineage>
</organism>
<dbReference type="InterPro" id="IPR007507">
    <property type="entry name" value="Glycos_transf_N"/>
</dbReference>
<reference evidence="9 10" key="1">
    <citation type="submission" date="2023-09" db="EMBL/GenBank/DDBJ databases">
        <authorList>
            <person name="Rey-Velasco X."/>
        </authorList>
    </citation>
    <scope>NUCLEOTIDE SEQUENCE [LARGE SCALE GENOMIC DNA]</scope>
    <source>
        <strain evidence="9 10">P050</strain>
    </source>
</reference>
<dbReference type="Gene3D" id="3.40.50.11720">
    <property type="entry name" value="3-Deoxy-D-manno-octulosonic-acid transferase, N-terminal domain"/>
    <property type="match status" value="1"/>
</dbReference>
<evidence type="ECO:0000256" key="3">
    <source>
        <dbReference type="ARBA" id="ARBA00019077"/>
    </source>
</evidence>
<evidence type="ECO:0000259" key="8">
    <source>
        <dbReference type="Pfam" id="PF04413"/>
    </source>
</evidence>
<dbReference type="PANTHER" id="PTHR42755">
    <property type="entry name" value="3-DEOXY-MANNO-OCTULOSONATE CYTIDYLYLTRANSFERASE"/>
    <property type="match status" value="1"/>
</dbReference>
<evidence type="ECO:0000256" key="1">
    <source>
        <dbReference type="ARBA" id="ARBA00004713"/>
    </source>
</evidence>
<comment type="function">
    <text evidence="7">Involved in lipopolysaccharide (LPS) biosynthesis. Catalyzes the transfer of 3-deoxy-D-manno-octulosonate (Kdo) residue(s) from CMP-Kdo to lipid IV(A), the tetraacyldisaccharide-1,4'-bisphosphate precursor of lipid A.</text>
</comment>
<keyword evidence="7" id="KW-0448">Lipopolysaccharide biosynthesis</keyword>
<evidence type="ECO:0000256" key="5">
    <source>
        <dbReference type="ARBA" id="ARBA00031445"/>
    </source>
</evidence>
<evidence type="ECO:0000256" key="6">
    <source>
        <dbReference type="ARBA" id="ARBA00049183"/>
    </source>
</evidence>
<feature type="transmembrane region" description="Helical" evidence="7">
    <location>
        <begin position="6"/>
        <end position="23"/>
    </location>
</feature>
<dbReference type="EMBL" id="JAVRHV010000007">
    <property type="protein sequence ID" value="MDT0553989.1"/>
    <property type="molecule type" value="Genomic_DNA"/>
</dbReference>
<dbReference type="Gene3D" id="3.40.50.2000">
    <property type="entry name" value="Glycogen Phosphorylase B"/>
    <property type="match status" value="1"/>
</dbReference>
<dbReference type="SUPFAM" id="SSF53756">
    <property type="entry name" value="UDP-Glycosyltransferase/glycogen phosphorylase"/>
    <property type="match status" value="1"/>
</dbReference>
<feature type="domain" description="3-deoxy-D-manno-octulosonic-acid transferase N-terminal" evidence="8">
    <location>
        <begin position="45"/>
        <end position="206"/>
    </location>
</feature>
<comment type="caution">
    <text evidence="9">The sequence shown here is derived from an EMBL/GenBank/DDBJ whole genome shotgun (WGS) entry which is preliminary data.</text>
</comment>
<keyword evidence="7" id="KW-1133">Transmembrane helix</keyword>
<dbReference type="InterPro" id="IPR038107">
    <property type="entry name" value="Glycos_transf_N_sf"/>
</dbReference>
<comment type="catalytic activity">
    <reaction evidence="6 7">
        <text>lipid IVA (E. coli) + CMP-3-deoxy-beta-D-manno-octulosonate = alpha-Kdo-(2-&gt;6)-lipid IVA (E. coli) + CMP + H(+)</text>
        <dbReference type="Rhea" id="RHEA:28066"/>
        <dbReference type="ChEBI" id="CHEBI:15378"/>
        <dbReference type="ChEBI" id="CHEBI:58603"/>
        <dbReference type="ChEBI" id="CHEBI:60364"/>
        <dbReference type="ChEBI" id="CHEBI:60377"/>
        <dbReference type="ChEBI" id="CHEBI:85987"/>
        <dbReference type="EC" id="2.4.99.12"/>
    </reaction>
</comment>
<keyword evidence="4 7" id="KW-0808">Transferase</keyword>
<dbReference type="RefSeq" id="WP_311594074.1">
    <property type="nucleotide sequence ID" value="NZ_JAVRHV010000007.1"/>
</dbReference>
<evidence type="ECO:0000256" key="7">
    <source>
        <dbReference type="RuleBase" id="RU365103"/>
    </source>
</evidence>
<dbReference type="InterPro" id="IPR039901">
    <property type="entry name" value="Kdotransferase"/>
</dbReference>
<evidence type="ECO:0000256" key="2">
    <source>
        <dbReference type="ARBA" id="ARBA00012621"/>
    </source>
</evidence>
<proteinExistence type="inferred from homology"/>
<gene>
    <name evidence="9" type="ORF">RM519_12075</name>
</gene>
<dbReference type="EC" id="2.4.99.12" evidence="2 7"/>
<keyword evidence="7" id="KW-1003">Cell membrane</keyword>
<keyword evidence="7" id="KW-0472">Membrane</keyword>
<comment type="pathway">
    <text evidence="1 7">Bacterial outer membrane biogenesis; LPS core biosynthesis.</text>
</comment>
<protein>
    <recommendedName>
        <fullName evidence="3 7">3-deoxy-D-manno-octulosonic acid transferase</fullName>
        <shortName evidence="7">Kdo transferase</shortName>
        <ecNumber evidence="2 7">2.4.99.12</ecNumber>
    </recommendedName>
    <alternativeName>
        <fullName evidence="5 7">Lipid IV(A) 3-deoxy-D-manno-octulosonic acid transferase</fullName>
    </alternativeName>
</protein>
<keyword evidence="10" id="KW-1185">Reference proteome</keyword>
<dbReference type="Pfam" id="PF04413">
    <property type="entry name" value="Glycos_transf_N"/>
    <property type="match status" value="1"/>
</dbReference>
<evidence type="ECO:0000256" key="4">
    <source>
        <dbReference type="ARBA" id="ARBA00022679"/>
    </source>
</evidence>